<keyword evidence="3" id="KW-1185">Reference proteome</keyword>
<dbReference type="PANTHER" id="PTHR43685:SF11">
    <property type="entry name" value="GLYCOSYLTRANSFERASE TAGX-RELATED"/>
    <property type="match status" value="1"/>
</dbReference>
<evidence type="ECO:0000313" key="2">
    <source>
        <dbReference type="EMBL" id="UXN70656.1"/>
    </source>
</evidence>
<dbReference type="InterPro" id="IPR001173">
    <property type="entry name" value="Glyco_trans_2-like"/>
</dbReference>
<proteinExistence type="predicted"/>
<dbReference type="EMBL" id="CP104965">
    <property type="protein sequence ID" value="UXN70656.1"/>
    <property type="molecule type" value="Genomic_DNA"/>
</dbReference>
<dbReference type="Pfam" id="PF00535">
    <property type="entry name" value="Glycos_transf_2"/>
    <property type="match status" value="1"/>
</dbReference>
<dbReference type="RefSeq" id="WP_262169810.1">
    <property type="nucleotide sequence ID" value="NZ_CP104965.1"/>
</dbReference>
<sequence length="431" mass="48876">MLVHFLAQISSLEIVLPTKSRIFCRLLASLCIFSPVLFELYLLKPRRYYEIGQAKGGTMQSRTSTLGAPSQAGSAAARPLAGMSQGTERLPLVSICLPTYKRTSFIRHALESALRQTYPNVEIFVNDDTPGDEIRSIVEAYASPKLRYQQNVPALGFVPKLNNFLSQAKGDWMVILCDDDVFEPQFVERLIENARRYPQASLLRSRNNRIDLHGQQIQLDPESPEVSSPTRFILDLFRPQSETFWVNLTGFMFRPEQLKALGGFTDLYAARHADRLAWVQLATLGPVICDKQALCNIRLHGTSVSSALESGYNDAINATHLAQSKIIGILDELAERPLDDEQRGEIARTRQLLRPYINEHIARTLRHSLVAELKKPDGSEDQLRHLRAQWNKLGVPVSRLTRLIFLVSTLPRWMRQPIVNAMLNYKQAYMH</sequence>
<reference evidence="2 3" key="1">
    <citation type="submission" date="2022-09" db="EMBL/GenBank/DDBJ databases">
        <title>Interaction between co-microsymbionts with complementary sets of symbiotic genes in legume-rhizobium systems.</title>
        <authorList>
            <person name="Safronova V."/>
            <person name="Sazanova A."/>
            <person name="Afonin A."/>
            <person name="Chirak E."/>
        </authorList>
    </citation>
    <scope>NUCLEOTIDE SEQUENCE [LARGE SCALE GENOMIC DNA]</scope>
    <source>
        <strain evidence="2 3">A18/4-1</strain>
    </source>
</reference>
<name>A0ABY6CHJ7_9HYPH</name>
<accession>A0ABY6CHJ7</accession>
<dbReference type="PANTHER" id="PTHR43685">
    <property type="entry name" value="GLYCOSYLTRANSFERASE"/>
    <property type="match status" value="1"/>
</dbReference>
<dbReference type="Proteomes" id="UP001061862">
    <property type="component" value="Chromosome"/>
</dbReference>
<evidence type="ECO:0000313" key="3">
    <source>
        <dbReference type="Proteomes" id="UP001061862"/>
    </source>
</evidence>
<feature type="domain" description="Glycosyltransferase 2-like" evidence="1">
    <location>
        <begin position="94"/>
        <end position="201"/>
    </location>
</feature>
<dbReference type="Gene3D" id="3.90.550.10">
    <property type="entry name" value="Spore Coat Polysaccharide Biosynthesis Protein SpsA, Chain A"/>
    <property type="match status" value="1"/>
</dbReference>
<dbReference type="CDD" id="cd00761">
    <property type="entry name" value="Glyco_tranf_GTA_type"/>
    <property type="match status" value="1"/>
</dbReference>
<dbReference type="SUPFAM" id="SSF53448">
    <property type="entry name" value="Nucleotide-diphospho-sugar transferases"/>
    <property type="match status" value="1"/>
</dbReference>
<dbReference type="InterPro" id="IPR050834">
    <property type="entry name" value="Glycosyltransf_2"/>
</dbReference>
<gene>
    <name evidence="2" type="ORF">N8A98_05575</name>
</gene>
<protein>
    <submittedName>
        <fullName evidence="2">Glycosyltransferase family 2 protein</fullName>
    </submittedName>
</protein>
<evidence type="ECO:0000259" key="1">
    <source>
        <dbReference type="Pfam" id="PF00535"/>
    </source>
</evidence>
<organism evidence="2 3">
    <name type="scientific">Devosia neptuniae</name>
    <dbReference type="NCBI Taxonomy" id="191302"/>
    <lineage>
        <taxon>Bacteria</taxon>
        <taxon>Pseudomonadati</taxon>
        <taxon>Pseudomonadota</taxon>
        <taxon>Alphaproteobacteria</taxon>
        <taxon>Hyphomicrobiales</taxon>
        <taxon>Devosiaceae</taxon>
        <taxon>Devosia</taxon>
    </lineage>
</organism>
<dbReference type="InterPro" id="IPR029044">
    <property type="entry name" value="Nucleotide-diphossugar_trans"/>
</dbReference>